<dbReference type="Gene3D" id="3.30.1360.10">
    <property type="entry name" value="RNA polymerase, RBP11-like subunit"/>
    <property type="match status" value="1"/>
</dbReference>
<dbReference type="AlphaFoldDB" id="E0XPY9"/>
<evidence type="ECO:0000256" key="1">
    <source>
        <dbReference type="ARBA" id="ARBA00007123"/>
    </source>
</evidence>
<dbReference type="NCBIfam" id="NF003519">
    <property type="entry name" value="PRK05182.2-5"/>
    <property type="match status" value="1"/>
</dbReference>
<evidence type="ECO:0000256" key="3">
    <source>
        <dbReference type="ARBA" id="ARBA00015972"/>
    </source>
</evidence>
<dbReference type="InterPro" id="IPR011263">
    <property type="entry name" value="DNA-dir_RNA_pol_RpoA/D/Rpb3"/>
</dbReference>
<dbReference type="InterPro" id="IPR036643">
    <property type="entry name" value="RNApol_insert_sf"/>
</dbReference>
<feature type="region of interest" description="Alpha C-terminal domain (alpha-CTD)" evidence="11">
    <location>
        <begin position="260"/>
        <end position="362"/>
    </location>
</feature>
<comment type="similarity">
    <text evidence="1 11">Belongs to the RNA polymerase alpha chain family.</text>
</comment>
<accession>E0XPY9</accession>
<dbReference type="InterPro" id="IPR011262">
    <property type="entry name" value="DNA-dir_RNA_pol_insert"/>
</dbReference>
<evidence type="ECO:0000256" key="6">
    <source>
        <dbReference type="ARBA" id="ARBA00022695"/>
    </source>
</evidence>
<feature type="region of interest" description="Disordered" evidence="12">
    <location>
        <begin position="318"/>
        <end position="362"/>
    </location>
</feature>
<reference evidence="14" key="1">
    <citation type="journal article" date="2011" name="Environ. Microbiol.">
        <title>Time-series analyses of Monterey Bay coastal microbial picoplankton using a 'genome proxy' microarray.</title>
        <authorList>
            <person name="Rich V.I."/>
            <person name="Pham V.D."/>
            <person name="Eppley J."/>
            <person name="Shi Y."/>
            <person name="DeLong E.F."/>
        </authorList>
    </citation>
    <scope>NUCLEOTIDE SEQUENCE</scope>
</reference>
<dbReference type="GO" id="GO:0000428">
    <property type="term" value="C:DNA-directed RNA polymerase complex"/>
    <property type="evidence" value="ECO:0007669"/>
    <property type="project" value="UniProtKB-KW"/>
</dbReference>
<dbReference type="FunFam" id="2.170.120.12:FF:000001">
    <property type="entry name" value="DNA-directed RNA polymerase subunit alpha"/>
    <property type="match status" value="1"/>
</dbReference>
<dbReference type="SUPFAM" id="SSF47789">
    <property type="entry name" value="C-terminal domain of RNA polymerase alpha subunit"/>
    <property type="match status" value="1"/>
</dbReference>
<evidence type="ECO:0000256" key="10">
    <source>
        <dbReference type="ARBA" id="ARBA00048552"/>
    </source>
</evidence>
<organism evidence="14">
    <name type="scientific">uncultured bacterium HF4000_05M23</name>
    <dbReference type="NCBI Taxonomy" id="542534"/>
    <lineage>
        <taxon>Bacteria</taxon>
        <taxon>environmental samples</taxon>
    </lineage>
</organism>
<dbReference type="GO" id="GO:0003677">
    <property type="term" value="F:DNA binding"/>
    <property type="evidence" value="ECO:0007669"/>
    <property type="project" value="UniProtKB-UniRule"/>
</dbReference>
<dbReference type="EC" id="2.7.7.6" evidence="2 11"/>
<dbReference type="GO" id="GO:0006351">
    <property type="term" value="P:DNA-templated transcription"/>
    <property type="evidence" value="ECO:0007669"/>
    <property type="project" value="UniProtKB-UniRule"/>
</dbReference>
<dbReference type="NCBIfam" id="TIGR02027">
    <property type="entry name" value="rpoA"/>
    <property type="match status" value="1"/>
</dbReference>
<comment type="function">
    <text evidence="11">DNA-dependent RNA polymerase catalyzes the transcription of DNA into RNA using the four ribonucleoside triphosphates as substrates.</text>
</comment>
<dbReference type="InterPro" id="IPR011773">
    <property type="entry name" value="DNA-dir_RpoA"/>
</dbReference>
<evidence type="ECO:0000256" key="11">
    <source>
        <dbReference type="HAMAP-Rule" id="MF_00059"/>
    </source>
</evidence>
<dbReference type="GO" id="GO:0005737">
    <property type="term" value="C:cytoplasm"/>
    <property type="evidence" value="ECO:0007669"/>
    <property type="project" value="UniProtKB-ARBA"/>
</dbReference>
<dbReference type="InterPro" id="IPR036603">
    <property type="entry name" value="RBP11-like"/>
</dbReference>
<proteinExistence type="inferred from homology"/>
<evidence type="ECO:0000256" key="5">
    <source>
        <dbReference type="ARBA" id="ARBA00022679"/>
    </source>
</evidence>
<evidence type="ECO:0000256" key="8">
    <source>
        <dbReference type="ARBA" id="ARBA00032524"/>
    </source>
</evidence>
<comment type="catalytic activity">
    <reaction evidence="10 11">
        <text>RNA(n) + a ribonucleoside 5'-triphosphate = RNA(n+1) + diphosphate</text>
        <dbReference type="Rhea" id="RHEA:21248"/>
        <dbReference type="Rhea" id="RHEA-COMP:14527"/>
        <dbReference type="Rhea" id="RHEA-COMP:17342"/>
        <dbReference type="ChEBI" id="CHEBI:33019"/>
        <dbReference type="ChEBI" id="CHEBI:61557"/>
        <dbReference type="ChEBI" id="CHEBI:140395"/>
        <dbReference type="EC" id="2.7.7.6"/>
    </reaction>
</comment>
<name>E0XPY9_9BACT</name>
<dbReference type="InterPro" id="IPR011260">
    <property type="entry name" value="RNAP_asu_C"/>
</dbReference>
<keyword evidence="7 11" id="KW-0804">Transcription</keyword>
<dbReference type="Gene3D" id="1.10.150.20">
    <property type="entry name" value="5' to 3' exonuclease, C-terminal subdomain"/>
    <property type="match status" value="1"/>
</dbReference>
<feature type="region of interest" description="Disordered" evidence="12">
    <location>
        <begin position="1"/>
        <end position="21"/>
    </location>
</feature>
<evidence type="ECO:0000256" key="4">
    <source>
        <dbReference type="ARBA" id="ARBA00022478"/>
    </source>
</evidence>
<evidence type="ECO:0000256" key="12">
    <source>
        <dbReference type="SAM" id="MobiDB-lite"/>
    </source>
</evidence>
<dbReference type="GO" id="GO:0003899">
    <property type="term" value="F:DNA-directed RNA polymerase activity"/>
    <property type="evidence" value="ECO:0007669"/>
    <property type="project" value="UniProtKB-UniRule"/>
</dbReference>
<dbReference type="Pfam" id="PF01000">
    <property type="entry name" value="RNA_pol_A_bac"/>
    <property type="match status" value="1"/>
</dbReference>
<dbReference type="CDD" id="cd06928">
    <property type="entry name" value="RNAP_alpha_NTD"/>
    <property type="match status" value="1"/>
</dbReference>
<feature type="compositionally biased region" description="Acidic residues" evidence="12">
    <location>
        <begin position="351"/>
        <end position="362"/>
    </location>
</feature>
<keyword evidence="5 11" id="KW-0808">Transferase</keyword>
<dbReference type="Pfam" id="PF03118">
    <property type="entry name" value="RNA_pol_A_CTD"/>
    <property type="match status" value="1"/>
</dbReference>
<dbReference type="EMBL" id="GU474839">
    <property type="protein sequence ID" value="ADI16480.1"/>
    <property type="molecule type" value="Genomic_DNA"/>
</dbReference>
<comment type="subunit">
    <text evidence="11">Homodimer. The RNAP catalytic core consists of 2 alpha, 1 beta, 1 beta' and 1 omega subunit. When a sigma factor is associated with the core the holoenzyme is formed, which can initiate transcription.</text>
</comment>
<dbReference type="HAMAP" id="MF_00059">
    <property type="entry name" value="RNApol_bact_RpoA"/>
    <property type="match status" value="1"/>
</dbReference>
<evidence type="ECO:0000256" key="2">
    <source>
        <dbReference type="ARBA" id="ARBA00012418"/>
    </source>
</evidence>
<comment type="domain">
    <text evidence="11">The N-terminal domain is essential for RNAP assembly and basal transcription, whereas the C-terminal domain is involved in interaction with transcriptional regulators and with upstream promoter elements.</text>
</comment>
<protein>
    <recommendedName>
        <fullName evidence="3 11">DNA-directed RNA polymerase subunit alpha</fullName>
        <shortName evidence="11">RNAP subunit alpha</shortName>
        <ecNumber evidence="2 11">2.7.7.6</ecNumber>
    </recommendedName>
    <alternativeName>
        <fullName evidence="9 11">RNA polymerase subunit alpha</fullName>
    </alternativeName>
    <alternativeName>
        <fullName evidence="8 11">Transcriptase subunit alpha</fullName>
    </alternativeName>
</protein>
<feature type="region of interest" description="Alpha N-terminal domain (alpha-NTD)" evidence="11">
    <location>
        <begin position="1"/>
        <end position="243"/>
    </location>
</feature>
<feature type="domain" description="DNA-directed RNA polymerase RpoA/D/Rpb3-type" evidence="13">
    <location>
        <begin position="35"/>
        <end position="241"/>
    </location>
</feature>
<gene>
    <name evidence="11" type="primary">rpoA</name>
</gene>
<dbReference type="Gene3D" id="2.170.120.12">
    <property type="entry name" value="DNA-directed RNA polymerase, insert domain"/>
    <property type="match status" value="1"/>
</dbReference>
<dbReference type="GO" id="GO:0046983">
    <property type="term" value="F:protein dimerization activity"/>
    <property type="evidence" value="ECO:0007669"/>
    <property type="project" value="InterPro"/>
</dbReference>
<evidence type="ECO:0000313" key="14">
    <source>
        <dbReference type="EMBL" id="ADI16480.1"/>
    </source>
</evidence>
<sequence length="362" mass="40073">MLERMYGITPQEELPPPTPEVPDLSITIQENEETYGRFVAEPLERGWGVTLGNPIRRSLLNALSGTAITWVRIDGIHHEYSTVKHMREEVVEFLLNVKGIRLRSLADRPGRLRLEVDGEGEVRAGDIMATADFEIVNPEHHLATLDNGGARLSVEFNVEQGVGYEPANHEEGLPIGVLPVDAIFTPVRKANFAVEATRVGQRSDLERLVVEVWTDRTITPLDAVRAAGNLLMERFFLFKRLDKPQDDEEVLGVPGVLPEVFNTLVETLSLSARTLNCLKRAGINRVGEVLMMPKGELLKIRNFGQKSLDELYDKLAEKNYLPEENPEGEGDAETDGEVAEVTGEVEKAGDDAENAGDDSSEA</sequence>
<dbReference type="Pfam" id="PF01193">
    <property type="entry name" value="RNA_pol_L"/>
    <property type="match status" value="1"/>
</dbReference>
<keyword evidence="4 11" id="KW-0240">DNA-directed RNA polymerase</keyword>
<evidence type="ECO:0000256" key="7">
    <source>
        <dbReference type="ARBA" id="ARBA00023163"/>
    </source>
</evidence>
<keyword evidence="6 11" id="KW-0548">Nucleotidyltransferase</keyword>
<dbReference type="SUPFAM" id="SSF56553">
    <property type="entry name" value="Insert subdomain of RNA polymerase alpha subunit"/>
    <property type="match status" value="1"/>
</dbReference>
<feature type="compositionally biased region" description="Acidic residues" evidence="12">
    <location>
        <begin position="324"/>
        <end position="338"/>
    </location>
</feature>
<dbReference type="SMART" id="SM00662">
    <property type="entry name" value="RPOLD"/>
    <property type="match status" value="1"/>
</dbReference>
<evidence type="ECO:0000256" key="9">
    <source>
        <dbReference type="ARBA" id="ARBA00033070"/>
    </source>
</evidence>
<dbReference type="SUPFAM" id="SSF55257">
    <property type="entry name" value="RBP11-like subunits of RNA polymerase"/>
    <property type="match status" value="1"/>
</dbReference>
<evidence type="ECO:0000259" key="13">
    <source>
        <dbReference type="SMART" id="SM00662"/>
    </source>
</evidence>